<dbReference type="Proteomes" id="UP000593564">
    <property type="component" value="Unassembled WGS sequence"/>
</dbReference>
<keyword evidence="3" id="KW-1185">Reference proteome</keyword>
<proteinExistence type="predicted"/>
<dbReference type="AlphaFoldDB" id="A0A7J7HB90"/>
<evidence type="ECO:0000256" key="1">
    <source>
        <dbReference type="SAM" id="MobiDB-lite"/>
    </source>
</evidence>
<comment type="caution">
    <text evidence="2">The sequence shown here is derived from an EMBL/GenBank/DDBJ whole genome shotgun (WGS) entry which is preliminary data.</text>
</comment>
<protein>
    <submittedName>
        <fullName evidence="2">Uncharacterized protein</fullName>
    </submittedName>
</protein>
<feature type="region of interest" description="Disordered" evidence="1">
    <location>
        <begin position="19"/>
        <end position="42"/>
    </location>
</feature>
<reference evidence="3" key="1">
    <citation type="journal article" date="2020" name="Nat. Commun.">
        <title>Genome assembly of wild tea tree DASZ reveals pedigree and selection history of tea varieties.</title>
        <authorList>
            <person name="Zhang W."/>
            <person name="Zhang Y."/>
            <person name="Qiu H."/>
            <person name="Guo Y."/>
            <person name="Wan H."/>
            <person name="Zhang X."/>
            <person name="Scossa F."/>
            <person name="Alseekh S."/>
            <person name="Zhang Q."/>
            <person name="Wang P."/>
            <person name="Xu L."/>
            <person name="Schmidt M.H."/>
            <person name="Jia X."/>
            <person name="Li D."/>
            <person name="Zhu A."/>
            <person name="Guo F."/>
            <person name="Chen W."/>
            <person name="Ni D."/>
            <person name="Usadel B."/>
            <person name="Fernie A.R."/>
            <person name="Wen W."/>
        </authorList>
    </citation>
    <scope>NUCLEOTIDE SEQUENCE [LARGE SCALE GENOMIC DNA]</scope>
    <source>
        <strain evidence="3">cv. G240</strain>
    </source>
</reference>
<evidence type="ECO:0000313" key="3">
    <source>
        <dbReference type="Proteomes" id="UP000593564"/>
    </source>
</evidence>
<sequence length="100" mass="10975">MLQAEYILDLQKQLTLLGGESKKDSNGTLTEEESITSMTPTDKIRSQLDDAIACECPFCGDLMIREISLPFILPGEAHEAASWEIRPHNIGAQKSLSLAV</sequence>
<accession>A0A7J7HB90</accession>
<reference evidence="2 3" key="2">
    <citation type="submission" date="2020-07" db="EMBL/GenBank/DDBJ databases">
        <title>Genome assembly of wild tea tree DASZ reveals pedigree and selection history of tea varieties.</title>
        <authorList>
            <person name="Zhang W."/>
        </authorList>
    </citation>
    <scope>NUCLEOTIDE SEQUENCE [LARGE SCALE GENOMIC DNA]</scope>
    <source>
        <strain evidence="3">cv. G240</strain>
        <tissue evidence="2">Leaf</tissue>
    </source>
</reference>
<dbReference type="EMBL" id="JACBKZ010000006">
    <property type="protein sequence ID" value="KAF5949144.1"/>
    <property type="molecule type" value="Genomic_DNA"/>
</dbReference>
<gene>
    <name evidence="2" type="ORF">HYC85_015101</name>
</gene>
<evidence type="ECO:0000313" key="2">
    <source>
        <dbReference type="EMBL" id="KAF5949144.1"/>
    </source>
</evidence>
<organism evidence="2 3">
    <name type="scientific">Camellia sinensis</name>
    <name type="common">Tea plant</name>
    <name type="synonym">Thea sinensis</name>
    <dbReference type="NCBI Taxonomy" id="4442"/>
    <lineage>
        <taxon>Eukaryota</taxon>
        <taxon>Viridiplantae</taxon>
        <taxon>Streptophyta</taxon>
        <taxon>Embryophyta</taxon>
        <taxon>Tracheophyta</taxon>
        <taxon>Spermatophyta</taxon>
        <taxon>Magnoliopsida</taxon>
        <taxon>eudicotyledons</taxon>
        <taxon>Gunneridae</taxon>
        <taxon>Pentapetalae</taxon>
        <taxon>asterids</taxon>
        <taxon>Ericales</taxon>
        <taxon>Theaceae</taxon>
        <taxon>Camellia</taxon>
    </lineage>
</organism>
<name>A0A7J7HB90_CAMSI</name>